<organism evidence="9">
    <name type="scientific">Kitasatospora sp. CMC57</name>
    <dbReference type="NCBI Taxonomy" id="3231513"/>
    <lineage>
        <taxon>Bacteria</taxon>
        <taxon>Bacillati</taxon>
        <taxon>Actinomycetota</taxon>
        <taxon>Actinomycetes</taxon>
        <taxon>Kitasatosporales</taxon>
        <taxon>Streptomycetaceae</taxon>
        <taxon>Kitasatospora</taxon>
    </lineage>
</organism>
<dbReference type="GO" id="GO:0071972">
    <property type="term" value="F:peptidoglycan L,D-transpeptidase activity"/>
    <property type="evidence" value="ECO:0007669"/>
    <property type="project" value="TreeGrafter"/>
</dbReference>
<keyword evidence="6 7" id="KW-0961">Cell wall biogenesis/degradation</keyword>
<gene>
    <name evidence="9" type="ORF">KCMC57_15790</name>
</gene>
<dbReference type="GO" id="GO:0008360">
    <property type="term" value="P:regulation of cell shape"/>
    <property type="evidence" value="ECO:0007669"/>
    <property type="project" value="UniProtKB-UniRule"/>
</dbReference>
<evidence type="ECO:0000259" key="8">
    <source>
        <dbReference type="PROSITE" id="PS52029"/>
    </source>
</evidence>
<dbReference type="Gene3D" id="2.60.40.3710">
    <property type="match status" value="1"/>
</dbReference>
<dbReference type="EMBL" id="AP035881">
    <property type="protein sequence ID" value="BFP45211.1"/>
    <property type="molecule type" value="Genomic_DNA"/>
</dbReference>
<dbReference type="GO" id="GO:0071555">
    <property type="term" value="P:cell wall organization"/>
    <property type="evidence" value="ECO:0007669"/>
    <property type="project" value="UniProtKB-UniRule"/>
</dbReference>
<evidence type="ECO:0000256" key="7">
    <source>
        <dbReference type="PROSITE-ProRule" id="PRU01373"/>
    </source>
</evidence>
<dbReference type="InterPro" id="IPR038063">
    <property type="entry name" value="Transpep_catalytic_dom"/>
</dbReference>
<dbReference type="GO" id="GO:0005576">
    <property type="term" value="C:extracellular region"/>
    <property type="evidence" value="ECO:0007669"/>
    <property type="project" value="TreeGrafter"/>
</dbReference>
<feature type="domain" description="L,D-TPase catalytic" evidence="8">
    <location>
        <begin position="238"/>
        <end position="374"/>
    </location>
</feature>
<accession>A0AB33JR30</accession>
<evidence type="ECO:0000256" key="4">
    <source>
        <dbReference type="ARBA" id="ARBA00022984"/>
    </source>
</evidence>
<dbReference type="PANTHER" id="PTHR30582">
    <property type="entry name" value="L,D-TRANSPEPTIDASE"/>
    <property type="match status" value="1"/>
</dbReference>
<dbReference type="Pfam" id="PF03734">
    <property type="entry name" value="YkuD"/>
    <property type="match status" value="1"/>
</dbReference>
<feature type="active site" description="Nucleophile" evidence="7">
    <location>
        <position position="341"/>
    </location>
</feature>
<feature type="active site" description="Proton donor/acceptor" evidence="7">
    <location>
        <position position="322"/>
    </location>
</feature>
<evidence type="ECO:0000256" key="1">
    <source>
        <dbReference type="ARBA" id="ARBA00004752"/>
    </source>
</evidence>
<reference evidence="9" key="1">
    <citation type="submission" date="2024-07" db="EMBL/GenBank/DDBJ databases">
        <title>Complete genome sequences of cellulolytic bacteria, Kitasatospora sp. CMC57 and Streptomyces sp. CMC78, isolated from Japanese agricultural soil.</title>
        <authorList>
            <person name="Hashimoto T."/>
            <person name="Ito M."/>
            <person name="Iwamoto M."/>
            <person name="Fukahori D."/>
            <person name="Shoda T."/>
            <person name="Sakoda M."/>
            <person name="Morohoshi T."/>
            <person name="Mitsuboshi M."/>
            <person name="Nishizawa T."/>
        </authorList>
    </citation>
    <scope>NUCLEOTIDE SEQUENCE</scope>
    <source>
        <strain evidence="9">CMC57</strain>
    </source>
</reference>
<evidence type="ECO:0000313" key="9">
    <source>
        <dbReference type="EMBL" id="BFP45211.1"/>
    </source>
</evidence>
<evidence type="ECO:0000256" key="6">
    <source>
        <dbReference type="ARBA" id="ARBA00023316"/>
    </source>
</evidence>
<dbReference type="SUPFAM" id="SSF141523">
    <property type="entry name" value="L,D-transpeptidase catalytic domain-like"/>
    <property type="match status" value="1"/>
</dbReference>
<dbReference type="InterPro" id="IPR050979">
    <property type="entry name" value="LD-transpeptidase"/>
</dbReference>
<sequence>MNRLGRVLMAGIGGGVLMCTAACSGSTGSGGDGAVKASAASSAARISVEPANGATEVKPGSGLKVSVADGKLTKVTVADQTGKQVPGALLPDGSGWAPSAGLAVSSRYTVHAEAADAKGTATATDSSFATLTPAKEAGPHDNIADGSTYGVGMIVRLEFKEDVKDRAAVEKAVSFETSDGAPVKGHWFNNRWIDFRPETFWKSGSKVTVHYRLKSVEVAPGVYGGIDSDQTFTVGRDKRSTVDAATHQMTVEKDGHVVETIPISTGATTPKSWNAYNGIMAVMERKESEVMDSTTVPGLEGDAYKHPVPHSLRLTSSGTYVHGNNWSDPSVFGHENVSHGCVGLQDAVGDKGDPNSPAGKFFADSIVGDVVTIKNSVGGPVEASNGYSGWNVPWSNW</sequence>
<dbReference type="GO" id="GO:0018104">
    <property type="term" value="P:peptidoglycan-protein cross-linking"/>
    <property type="evidence" value="ECO:0007669"/>
    <property type="project" value="TreeGrafter"/>
</dbReference>
<proteinExistence type="predicted"/>
<dbReference type="CDD" id="cd16913">
    <property type="entry name" value="YkuD_like"/>
    <property type="match status" value="1"/>
</dbReference>
<dbReference type="Gene3D" id="2.60.40.3780">
    <property type="match status" value="1"/>
</dbReference>
<comment type="pathway">
    <text evidence="1 7">Cell wall biogenesis; peptidoglycan biosynthesis.</text>
</comment>
<evidence type="ECO:0000256" key="3">
    <source>
        <dbReference type="ARBA" id="ARBA00022960"/>
    </source>
</evidence>
<dbReference type="RefSeq" id="WP_407987734.1">
    <property type="nucleotide sequence ID" value="NZ_AP035881.2"/>
</dbReference>
<keyword evidence="4 7" id="KW-0573">Peptidoglycan synthesis</keyword>
<dbReference type="GO" id="GO:0016746">
    <property type="term" value="F:acyltransferase activity"/>
    <property type="evidence" value="ECO:0007669"/>
    <property type="project" value="UniProtKB-KW"/>
</dbReference>
<dbReference type="AlphaFoldDB" id="A0AB33JR30"/>
<dbReference type="Pfam" id="PF17964">
    <property type="entry name" value="Big_10"/>
    <property type="match status" value="1"/>
</dbReference>
<protein>
    <submittedName>
        <fullName evidence="9">Ig-like domain-containing protein</fullName>
    </submittedName>
</protein>
<evidence type="ECO:0000256" key="5">
    <source>
        <dbReference type="ARBA" id="ARBA00023315"/>
    </source>
</evidence>
<evidence type="ECO:0000256" key="2">
    <source>
        <dbReference type="ARBA" id="ARBA00022679"/>
    </source>
</evidence>
<name>A0AB33JR30_9ACTN</name>
<keyword evidence="3 7" id="KW-0133">Cell shape</keyword>
<dbReference type="Gene3D" id="2.40.440.10">
    <property type="entry name" value="L,D-transpeptidase catalytic domain-like"/>
    <property type="match status" value="1"/>
</dbReference>
<keyword evidence="2" id="KW-0808">Transferase</keyword>
<dbReference type="PROSITE" id="PS52029">
    <property type="entry name" value="LD_TPASE"/>
    <property type="match status" value="1"/>
</dbReference>
<keyword evidence="5" id="KW-0012">Acyltransferase</keyword>
<dbReference type="InterPro" id="IPR005490">
    <property type="entry name" value="LD_TPept_cat_dom"/>
</dbReference>
<dbReference type="InterPro" id="IPR041280">
    <property type="entry name" value="Big_10"/>
</dbReference>
<dbReference type="PANTHER" id="PTHR30582:SF2">
    <property type="entry name" value="L,D-TRANSPEPTIDASE YCIB-RELATED"/>
    <property type="match status" value="1"/>
</dbReference>